<dbReference type="InterPro" id="IPR037150">
    <property type="entry name" value="H-NS_C_dom_sf"/>
</dbReference>
<reference evidence="10 11" key="1">
    <citation type="submission" date="2019-02" db="EMBL/GenBank/DDBJ databases">
        <authorList>
            <person name="Manzano-Marin A."/>
            <person name="Manzano-Marin A."/>
        </authorList>
    </citation>
    <scope>NUCLEOTIDE SEQUENCE [LARGE SCALE GENOMIC DNA]</scope>
    <source>
        <strain evidence="10 11">ErCisplendens/pseudotsugae</strain>
    </source>
</reference>
<dbReference type="SMART" id="SM00528">
    <property type="entry name" value="HNS"/>
    <property type="match status" value="1"/>
</dbReference>
<dbReference type="PANTHER" id="PTHR38097:SF1">
    <property type="entry name" value="DNA-BINDING PROTEIN H-NS"/>
    <property type="match status" value="1"/>
</dbReference>
<proteinExistence type="inferred from homology"/>
<evidence type="ECO:0000256" key="6">
    <source>
        <dbReference type="ARBA" id="ARBA00023163"/>
    </source>
</evidence>
<dbReference type="InterPro" id="IPR027444">
    <property type="entry name" value="H-NS_C_dom"/>
</dbReference>
<evidence type="ECO:0000256" key="4">
    <source>
        <dbReference type="ARBA" id="ARBA00023015"/>
    </source>
</evidence>
<name>A0A451D3C3_9GAMM</name>
<dbReference type="SUPFAM" id="SSF81273">
    <property type="entry name" value="H-NS histone-like proteins"/>
    <property type="match status" value="2"/>
</dbReference>
<feature type="domain" description="DNA-binding protein H-NS-like C-terminal" evidence="9">
    <location>
        <begin position="87"/>
        <end position="135"/>
    </location>
</feature>
<dbReference type="AlphaFoldDB" id="A0A451D3C3"/>
<dbReference type="InterPro" id="IPR027454">
    <property type="entry name" value="Histone_HNS_N"/>
</dbReference>
<feature type="DNA-binding region" evidence="8">
    <location>
        <begin position="112"/>
        <end position="117"/>
    </location>
</feature>
<accession>A0A451D3C3</accession>
<evidence type="ECO:0000256" key="7">
    <source>
        <dbReference type="PIRNR" id="PIRNR002096"/>
    </source>
</evidence>
<evidence type="ECO:0000256" key="5">
    <source>
        <dbReference type="ARBA" id="ARBA00023125"/>
    </source>
</evidence>
<evidence type="ECO:0000313" key="11">
    <source>
        <dbReference type="Proteomes" id="UP000294338"/>
    </source>
</evidence>
<dbReference type="Gene3D" id="1.10.287.1050">
    <property type="entry name" value="H-NS histone-like proteins"/>
    <property type="match status" value="1"/>
</dbReference>
<dbReference type="InterPro" id="IPR054180">
    <property type="entry name" value="H-NS-like_N"/>
</dbReference>
<keyword evidence="5 7" id="KW-0238">DNA-binding</keyword>
<comment type="similarity">
    <text evidence="2 7">Belongs to the histone-like protein H-NS family.</text>
</comment>
<dbReference type="PIRSF" id="PIRSF002096">
    <property type="entry name" value="HnS"/>
    <property type="match status" value="1"/>
</dbReference>
<dbReference type="PANTHER" id="PTHR38097">
    <property type="match status" value="1"/>
</dbReference>
<dbReference type="GO" id="GO:0032993">
    <property type="term" value="C:protein-DNA complex"/>
    <property type="evidence" value="ECO:0007669"/>
    <property type="project" value="TreeGrafter"/>
</dbReference>
<dbReference type="Pfam" id="PF00816">
    <property type="entry name" value="Histone_HNS"/>
    <property type="match status" value="1"/>
</dbReference>
<gene>
    <name evidence="10" type="primary">hns</name>
    <name evidence="10" type="ORF">ERCISPPS3390_130</name>
</gene>
<dbReference type="InterPro" id="IPR001801">
    <property type="entry name" value="Histone_HNS"/>
</dbReference>
<evidence type="ECO:0000256" key="1">
    <source>
        <dbReference type="ARBA" id="ARBA00004453"/>
    </source>
</evidence>
<protein>
    <recommendedName>
        <fullName evidence="7">DNA-binding protein</fullName>
    </recommendedName>
</protein>
<keyword evidence="3" id="KW-0963">Cytoplasm</keyword>
<comment type="subcellular location">
    <subcellularLocation>
        <location evidence="1">Cytoplasm</location>
        <location evidence="1">Nucleoid</location>
    </subcellularLocation>
</comment>
<dbReference type="GO" id="GO:0005829">
    <property type="term" value="C:cytosol"/>
    <property type="evidence" value="ECO:0007669"/>
    <property type="project" value="TreeGrafter"/>
</dbReference>
<evidence type="ECO:0000256" key="8">
    <source>
        <dbReference type="PIRSR" id="PIRSR002096-1"/>
    </source>
</evidence>
<evidence type="ECO:0000256" key="3">
    <source>
        <dbReference type="ARBA" id="ARBA00022490"/>
    </source>
</evidence>
<dbReference type="FunFam" id="1.10.287.1050:FF:000001">
    <property type="entry name" value="DNA-binding protein"/>
    <property type="match status" value="1"/>
</dbReference>
<dbReference type="GO" id="GO:0003681">
    <property type="term" value="F:bent DNA binding"/>
    <property type="evidence" value="ECO:0007669"/>
    <property type="project" value="TreeGrafter"/>
</dbReference>
<dbReference type="EMBL" id="LR217705">
    <property type="protein sequence ID" value="VFP80189.1"/>
    <property type="molecule type" value="Genomic_DNA"/>
</dbReference>
<dbReference type="GO" id="GO:0009295">
    <property type="term" value="C:nucleoid"/>
    <property type="evidence" value="ECO:0007669"/>
    <property type="project" value="UniProtKB-SubCell"/>
</dbReference>
<organism evidence="10 11">
    <name type="scientific">Candidatus Erwinia haradaeae</name>
    <dbReference type="NCBI Taxonomy" id="1922217"/>
    <lineage>
        <taxon>Bacteria</taxon>
        <taxon>Pseudomonadati</taxon>
        <taxon>Pseudomonadota</taxon>
        <taxon>Gammaproteobacteria</taxon>
        <taxon>Enterobacterales</taxon>
        <taxon>Erwiniaceae</taxon>
        <taxon>Erwinia</taxon>
    </lineage>
</organism>
<dbReference type="GO" id="GO:0001217">
    <property type="term" value="F:DNA-binding transcription repressor activity"/>
    <property type="evidence" value="ECO:0007669"/>
    <property type="project" value="TreeGrafter"/>
</dbReference>
<evidence type="ECO:0000259" key="9">
    <source>
        <dbReference type="SMART" id="SM00528"/>
    </source>
</evidence>
<dbReference type="GO" id="GO:0030527">
    <property type="term" value="F:structural constituent of chromatin"/>
    <property type="evidence" value="ECO:0007669"/>
    <property type="project" value="InterPro"/>
</dbReference>
<sequence length="135" mass="15813">MSAALKILNNIRTLRAQTRECNLDILEEMLIKFETVVNERRTEERQAQAEVEARYRKLQKYRDMLITDGIDPNELLIKSIKIRSTAQSKRLARPAKYFYTDKNGENKTWTGQGRTPAVIRIAIDEQNKKLEDFLL</sequence>
<evidence type="ECO:0000256" key="2">
    <source>
        <dbReference type="ARBA" id="ARBA00010610"/>
    </source>
</evidence>
<dbReference type="NCBIfam" id="NF008193">
    <property type="entry name" value="PRK10947.1"/>
    <property type="match status" value="1"/>
</dbReference>
<keyword evidence="4" id="KW-0805">Transcription regulation</keyword>
<dbReference type="GO" id="GO:0003680">
    <property type="term" value="F:minor groove of adenine-thymine-rich DNA binding"/>
    <property type="evidence" value="ECO:0007669"/>
    <property type="project" value="TreeGrafter"/>
</dbReference>
<dbReference type="Proteomes" id="UP000294338">
    <property type="component" value="Chromosome 1"/>
</dbReference>
<evidence type="ECO:0000313" key="10">
    <source>
        <dbReference type="EMBL" id="VFP80189.1"/>
    </source>
</evidence>
<keyword evidence="6" id="KW-0804">Transcription</keyword>
<dbReference type="RefSeq" id="WP_197094939.1">
    <property type="nucleotide sequence ID" value="NZ_LR217705.1"/>
</dbReference>
<dbReference type="Pfam" id="PF22470">
    <property type="entry name" value="Histone_HNS_N"/>
    <property type="match status" value="1"/>
</dbReference>
<dbReference type="GO" id="GO:0000976">
    <property type="term" value="F:transcription cis-regulatory region binding"/>
    <property type="evidence" value="ECO:0007669"/>
    <property type="project" value="TreeGrafter"/>
</dbReference>
<dbReference type="GO" id="GO:0046983">
    <property type="term" value="F:protein dimerization activity"/>
    <property type="evidence" value="ECO:0007669"/>
    <property type="project" value="InterPro"/>
</dbReference>
<dbReference type="FunFam" id="4.10.430.10:FF:000001">
    <property type="entry name" value="DNA-binding protein"/>
    <property type="match status" value="1"/>
</dbReference>
<dbReference type="Gene3D" id="4.10.430.10">
    <property type="entry name" value="Histone-like protein H-NS, C-terminal domain"/>
    <property type="match status" value="1"/>
</dbReference>